<evidence type="ECO:0000313" key="8">
    <source>
        <dbReference type="EMBL" id="CAH0367654.1"/>
    </source>
</evidence>
<sequence>MAREASYKQVPQQEDASEKKPHGLSPARAAAATVLYCLAGPSLIFLNKHILVEVEFPYGSALSLLGVTMSTLLSIIALMLGWFPCDQTRSLTPQTYCTRVLPIGIALGLCLTTGNVAYLYNSVAFIQILKAFAPVVLLLVLFAARLEKPSATLIASIMIISGGTAVAVRGEVELSLIGVAYMLASEFFEAVKLVMTQILLVDRKFGSVEGLAVVGPAAMAALCVCTILGEDWRDAMEKVGERPLLFLAASLGGVVVNLATNMMVAATSALTLRVTSLLRNIGIVFVSTAILRDSTLTLLEGVGFCIALTGFVLYQHARRNPTHSFADIWRDLTTFCGGR</sequence>
<evidence type="ECO:0000256" key="6">
    <source>
        <dbReference type="SAM" id="Phobius"/>
    </source>
</evidence>
<feature type="transmembrane region" description="Helical" evidence="6">
    <location>
        <begin position="29"/>
        <end position="46"/>
    </location>
</feature>
<dbReference type="AlphaFoldDB" id="A0A8J2SJG3"/>
<feature type="transmembrane region" description="Helical" evidence="6">
    <location>
        <begin position="207"/>
        <end position="229"/>
    </location>
</feature>
<proteinExistence type="predicted"/>
<dbReference type="Pfam" id="PF03151">
    <property type="entry name" value="TPT"/>
    <property type="match status" value="1"/>
</dbReference>
<feature type="domain" description="Sugar phosphate transporter" evidence="7">
    <location>
        <begin position="44"/>
        <end position="314"/>
    </location>
</feature>
<feature type="transmembrane region" description="Helical" evidence="6">
    <location>
        <begin position="124"/>
        <end position="144"/>
    </location>
</feature>
<accession>A0A8J2SJG3</accession>
<gene>
    <name evidence="8" type="ORF">PECAL_2P06870</name>
</gene>
<dbReference type="EMBL" id="CAKKNE010000002">
    <property type="protein sequence ID" value="CAH0367654.1"/>
    <property type="molecule type" value="Genomic_DNA"/>
</dbReference>
<feature type="transmembrane region" description="Helical" evidence="6">
    <location>
        <begin position="96"/>
        <end position="118"/>
    </location>
</feature>
<organism evidence="8 9">
    <name type="scientific">Pelagomonas calceolata</name>
    <dbReference type="NCBI Taxonomy" id="35677"/>
    <lineage>
        <taxon>Eukaryota</taxon>
        <taxon>Sar</taxon>
        <taxon>Stramenopiles</taxon>
        <taxon>Ochrophyta</taxon>
        <taxon>Pelagophyceae</taxon>
        <taxon>Pelagomonadales</taxon>
        <taxon>Pelagomonadaceae</taxon>
        <taxon>Pelagomonas</taxon>
    </lineage>
</organism>
<keyword evidence="9" id="KW-1185">Reference proteome</keyword>
<dbReference type="GO" id="GO:0016020">
    <property type="term" value="C:membrane"/>
    <property type="evidence" value="ECO:0007669"/>
    <property type="project" value="UniProtKB-SubCell"/>
</dbReference>
<dbReference type="PANTHER" id="PTHR11132">
    <property type="entry name" value="SOLUTE CARRIER FAMILY 35"/>
    <property type="match status" value="1"/>
</dbReference>
<dbReference type="InterPro" id="IPR004853">
    <property type="entry name" value="Sugar_P_trans_dom"/>
</dbReference>
<dbReference type="Proteomes" id="UP000789595">
    <property type="component" value="Unassembled WGS sequence"/>
</dbReference>
<evidence type="ECO:0000256" key="3">
    <source>
        <dbReference type="ARBA" id="ARBA00022989"/>
    </source>
</evidence>
<evidence type="ECO:0000256" key="1">
    <source>
        <dbReference type="ARBA" id="ARBA00004141"/>
    </source>
</evidence>
<feature type="region of interest" description="Disordered" evidence="5">
    <location>
        <begin position="1"/>
        <end position="23"/>
    </location>
</feature>
<comment type="subcellular location">
    <subcellularLocation>
        <location evidence="1">Membrane</location>
        <topology evidence="1">Multi-pass membrane protein</topology>
    </subcellularLocation>
</comment>
<feature type="transmembrane region" description="Helical" evidence="6">
    <location>
        <begin position="151"/>
        <end position="168"/>
    </location>
</feature>
<reference evidence="8" key="1">
    <citation type="submission" date="2021-11" db="EMBL/GenBank/DDBJ databases">
        <authorList>
            <consortium name="Genoscope - CEA"/>
            <person name="William W."/>
        </authorList>
    </citation>
    <scope>NUCLEOTIDE SEQUENCE</scope>
</reference>
<protein>
    <recommendedName>
        <fullName evidence="7">Sugar phosphate transporter domain-containing protein</fullName>
    </recommendedName>
</protein>
<evidence type="ECO:0000256" key="4">
    <source>
        <dbReference type="ARBA" id="ARBA00023136"/>
    </source>
</evidence>
<evidence type="ECO:0000259" key="7">
    <source>
        <dbReference type="Pfam" id="PF03151"/>
    </source>
</evidence>
<evidence type="ECO:0000256" key="2">
    <source>
        <dbReference type="ARBA" id="ARBA00022692"/>
    </source>
</evidence>
<evidence type="ECO:0000256" key="5">
    <source>
        <dbReference type="SAM" id="MobiDB-lite"/>
    </source>
</evidence>
<keyword evidence="3 6" id="KW-1133">Transmembrane helix</keyword>
<keyword evidence="2 6" id="KW-0812">Transmembrane</keyword>
<name>A0A8J2SJG3_9STRA</name>
<feature type="transmembrane region" description="Helical" evidence="6">
    <location>
        <begin position="58"/>
        <end position="84"/>
    </location>
</feature>
<feature type="transmembrane region" description="Helical" evidence="6">
    <location>
        <begin position="296"/>
        <end position="314"/>
    </location>
</feature>
<dbReference type="InterPro" id="IPR050186">
    <property type="entry name" value="TPT_transporter"/>
</dbReference>
<dbReference type="OrthoDB" id="6418713at2759"/>
<evidence type="ECO:0000313" key="9">
    <source>
        <dbReference type="Proteomes" id="UP000789595"/>
    </source>
</evidence>
<comment type="caution">
    <text evidence="8">The sequence shown here is derived from an EMBL/GenBank/DDBJ whole genome shotgun (WGS) entry which is preliminary data.</text>
</comment>
<keyword evidence="4 6" id="KW-0472">Membrane</keyword>
<feature type="transmembrane region" description="Helical" evidence="6">
    <location>
        <begin position="244"/>
        <end position="263"/>
    </location>
</feature>